<keyword evidence="2" id="KW-1185">Reference proteome</keyword>
<accession>A0ABN7ULB3</accession>
<dbReference type="Proteomes" id="UP000789901">
    <property type="component" value="Unassembled WGS sequence"/>
</dbReference>
<evidence type="ECO:0000313" key="2">
    <source>
        <dbReference type="Proteomes" id="UP000789901"/>
    </source>
</evidence>
<protein>
    <submittedName>
        <fullName evidence="1">24855_t:CDS:1</fullName>
    </submittedName>
</protein>
<gene>
    <name evidence="1" type="ORF">GMARGA_LOCUS7232</name>
</gene>
<sequence>MPCKIQDAEIFRCVNVKSEGFVRCSCQNRNNIKHDKSSEIKAHGADIVTNKYKVSTYYQRFIRLSNTDRNYKVDYCNISRKINMLVNISSDKI</sequence>
<reference evidence="1 2" key="1">
    <citation type="submission" date="2021-06" db="EMBL/GenBank/DDBJ databases">
        <authorList>
            <person name="Kallberg Y."/>
            <person name="Tangrot J."/>
            <person name="Rosling A."/>
        </authorList>
    </citation>
    <scope>NUCLEOTIDE SEQUENCE [LARGE SCALE GENOMIC DNA]</scope>
    <source>
        <strain evidence="1 2">120-4 pot B 10/14</strain>
    </source>
</reference>
<proteinExistence type="predicted"/>
<organism evidence="1 2">
    <name type="scientific">Gigaspora margarita</name>
    <dbReference type="NCBI Taxonomy" id="4874"/>
    <lineage>
        <taxon>Eukaryota</taxon>
        <taxon>Fungi</taxon>
        <taxon>Fungi incertae sedis</taxon>
        <taxon>Mucoromycota</taxon>
        <taxon>Glomeromycotina</taxon>
        <taxon>Glomeromycetes</taxon>
        <taxon>Diversisporales</taxon>
        <taxon>Gigasporaceae</taxon>
        <taxon>Gigaspora</taxon>
    </lineage>
</organism>
<name>A0ABN7ULB3_GIGMA</name>
<comment type="caution">
    <text evidence="1">The sequence shown here is derived from an EMBL/GenBank/DDBJ whole genome shotgun (WGS) entry which is preliminary data.</text>
</comment>
<evidence type="ECO:0000313" key="1">
    <source>
        <dbReference type="EMBL" id="CAG8608456.1"/>
    </source>
</evidence>
<dbReference type="EMBL" id="CAJVQB010003447">
    <property type="protein sequence ID" value="CAG8608456.1"/>
    <property type="molecule type" value="Genomic_DNA"/>
</dbReference>